<keyword evidence="1" id="KW-0472">Membrane</keyword>
<name>A0A3G8Z9Z4_9FLAO</name>
<protein>
    <submittedName>
        <fullName evidence="2">DNA-binding protein</fullName>
    </submittedName>
</protein>
<keyword evidence="1" id="KW-1133">Transmembrane helix</keyword>
<dbReference type="GO" id="GO:0003677">
    <property type="term" value="F:DNA binding"/>
    <property type="evidence" value="ECO:0007669"/>
    <property type="project" value="UniProtKB-KW"/>
</dbReference>
<evidence type="ECO:0000313" key="2">
    <source>
        <dbReference type="EMBL" id="AZI54292.1"/>
    </source>
</evidence>
<feature type="transmembrane region" description="Helical" evidence="1">
    <location>
        <begin position="73"/>
        <end position="90"/>
    </location>
</feature>
<dbReference type="Proteomes" id="UP000272316">
    <property type="component" value="Chromosome"/>
</dbReference>
<dbReference type="SUPFAM" id="SSF46955">
    <property type="entry name" value="Putative DNA-binding domain"/>
    <property type="match status" value="1"/>
</dbReference>
<evidence type="ECO:0000256" key="1">
    <source>
        <dbReference type="SAM" id="Phobius"/>
    </source>
</evidence>
<accession>A0A3G8Z9Z4</accession>
<dbReference type="KEGG" id="eva:EIB75_03010"/>
<sequence>MKNYPNYSENFIRHLIHSLKQMIQELLASDFVFDRRQLLTELQVAELLGVSERTMRTYRSSKLFHYIKLEGRIYYLGIILYIDLIVHSLHNVL</sequence>
<dbReference type="AlphaFoldDB" id="A0A3G8Z9Z4"/>
<reference evidence="3" key="1">
    <citation type="submission" date="2018-11" db="EMBL/GenBank/DDBJ databases">
        <title>Proposal to divide the Flavobacteriaceae and reorganize its genera based on Amino Acid Identity values calculated from whole genome sequences.</title>
        <authorList>
            <person name="Nicholson A.C."/>
            <person name="Gulvik C.A."/>
            <person name="Whitney A.M."/>
            <person name="Sheth M."/>
            <person name="Batra D."/>
            <person name="Pryor J."/>
            <person name="Bernardet J.-F."/>
            <person name="Hugo C."/>
            <person name="Kampfer P."/>
            <person name="Newman J.D."/>
            <person name="McQuiston J.R."/>
        </authorList>
    </citation>
    <scope>NUCLEOTIDE SEQUENCE [LARGE SCALE GENOMIC DNA]</scope>
    <source>
        <strain evidence="3">H6466</strain>
    </source>
</reference>
<dbReference type="InterPro" id="IPR009061">
    <property type="entry name" value="DNA-bd_dom_put_sf"/>
</dbReference>
<evidence type="ECO:0000313" key="3">
    <source>
        <dbReference type="Proteomes" id="UP000272316"/>
    </source>
</evidence>
<dbReference type="RefSeq" id="WP_124985668.1">
    <property type="nucleotide sequence ID" value="NZ_CP034160.1"/>
</dbReference>
<proteinExistence type="predicted"/>
<gene>
    <name evidence="2" type="ORF">EIB75_03010</name>
</gene>
<organism evidence="2 3">
    <name type="scientific">Epilithonimonas vandammei</name>
    <dbReference type="NCBI Taxonomy" id="2487072"/>
    <lineage>
        <taxon>Bacteria</taxon>
        <taxon>Pseudomonadati</taxon>
        <taxon>Bacteroidota</taxon>
        <taxon>Flavobacteriia</taxon>
        <taxon>Flavobacteriales</taxon>
        <taxon>Weeksellaceae</taxon>
        <taxon>Chryseobacterium group</taxon>
        <taxon>Epilithonimonas</taxon>
    </lineage>
</organism>
<keyword evidence="1" id="KW-0812">Transmembrane</keyword>
<keyword evidence="2" id="KW-0238">DNA-binding</keyword>
<dbReference type="EMBL" id="CP034160">
    <property type="protein sequence ID" value="AZI54292.1"/>
    <property type="molecule type" value="Genomic_DNA"/>
</dbReference>